<evidence type="ECO:0000256" key="2">
    <source>
        <dbReference type="ARBA" id="ARBA00022898"/>
    </source>
</evidence>
<dbReference type="PANTHER" id="PTHR42735:SF4">
    <property type="entry name" value="PYRIDOXAL PHOSPHATE-DEPENDENT DECARBOXYLASE FAMILY PROTEIN"/>
    <property type="match status" value="1"/>
</dbReference>
<dbReference type="Gene3D" id="3.40.640.10">
    <property type="entry name" value="Type I PLP-dependent aspartate aminotransferase-like (Major domain)"/>
    <property type="match status" value="1"/>
</dbReference>
<organism evidence="4 5">
    <name type="scientific">Aspergillus udagawae</name>
    <dbReference type="NCBI Taxonomy" id="91492"/>
    <lineage>
        <taxon>Eukaryota</taxon>
        <taxon>Fungi</taxon>
        <taxon>Dikarya</taxon>
        <taxon>Ascomycota</taxon>
        <taxon>Pezizomycotina</taxon>
        <taxon>Eurotiomycetes</taxon>
        <taxon>Eurotiomycetidae</taxon>
        <taxon>Eurotiales</taxon>
        <taxon>Aspergillaceae</taxon>
        <taxon>Aspergillus</taxon>
        <taxon>Aspergillus subgen. Fumigati</taxon>
    </lineage>
</organism>
<reference evidence="4 5" key="1">
    <citation type="submission" date="2020-01" db="EMBL/GenBank/DDBJ databases">
        <title>Draft genome sequence of Aspergillus udagawae IFM 53868.</title>
        <authorList>
            <person name="Takahashi H."/>
            <person name="Yaguchi T."/>
        </authorList>
    </citation>
    <scope>NUCLEOTIDE SEQUENCE [LARGE SCALE GENOMIC DNA]</scope>
    <source>
        <strain evidence="4 5">IFM 53868</strain>
    </source>
</reference>
<evidence type="ECO:0000256" key="3">
    <source>
        <dbReference type="ARBA" id="ARBA00023239"/>
    </source>
</evidence>
<protein>
    <submittedName>
        <fullName evidence="4">Uncharacterized protein</fullName>
    </submittedName>
</protein>
<proteinExistence type="predicted"/>
<dbReference type="Pfam" id="PF00282">
    <property type="entry name" value="Pyridoxal_deC"/>
    <property type="match status" value="1"/>
</dbReference>
<comment type="caution">
    <text evidence="4">The sequence shown here is derived from an EMBL/GenBank/DDBJ whole genome shotgun (WGS) entry which is preliminary data.</text>
</comment>
<dbReference type="InterPro" id="IPR015424">
    <property type="entry name" value="PyrdxlP-dep_Trfase"/>
</dbReference>
<dbReference type="SUPFAM" id="SSF53383">
    <property type="entry name" value="PLP-dependent transferases"/>
    <property type="match status" value="1"/>
</dbReference>
<dbReference type="InterPro" id="IPR002129">
    <property type="entry name" value="PyrdxlP-dep_de-COase"/>
</dbReference>
<sequence>MSFVKGNEFHAINSYFIGPKAANLPDFRANVNIVLGELLETRQRYFPNDADYPPKGVRESLPFQQVRDNFSNAIQQVARMLGDRSIPFWSPRYEAHMCADLTMPSMLGYFMTMLYNPNNVALETSPCTTVAEQRAGKQLSELFGYNTDERKKNLPLAWGHLTADGTIANLESIWVARNLKFYPLSLFQAVKEGKLKFIADTFEVENCKGDLRLFKDMSTWELLNLRPETILELPEALKQQFNISDQFLEEALKEYSIQTAGKDALEKYHGIDKPAQYMIGKTHHYSWPKGAALMGLGSGNMTEIDVDLDACIDTTLLQEKLHECAREGQGVYAVVAIVGSTEEGAVERLSEILELRKKFQKDYGLSFLVHADAAWGGYFATMLERDMHADSITVDPHKAGYVPYPAGSLLYRDGRMRCLLAWSSPVISQGSSENMAIYGIEGSKPGAAAMATWLSNQTIGLNPGGYGMLLGEAAFTSARVSLSFTPISDRTNEGQLSAYWATIETEDFICVPFNRLGPERMGYGFRSKEVEEEKQWFRDNVLEKENKDITAEAMDRLRELGSDLNINAFALNWKHKGSRSQNGQLQEGELNRNMEEANYLMKRVVEKFSVTTGETNKTDIPLFLTSTKFKPELYGKCAQVFMDRLGLDRSHQDLFVLRNVVMSPLPTKKDFIAGLMRTFEEVTNEEVKFCRDRNKRGNRQVQFLMQGTDEVFLVLQGSFHIAPLRQQLILTAELDSNLQQHYAELRNRYPRDAIILESLDEIALEDKVENLAHDRTQDFQGRIHRKGHVNNESQGVVRLTRIIKSRPINSSSHDPTYPQQYMPFYLYGSAKEKHISHMLLRAPNIALSASNVALSPELDQAIRPHLPEGLILTLSSIPEVSVQPCMIKNQDIPPYFFFQRKKQFKVTVWRDPRSPIAEGPGLLEGLRNPIGSGTMTLGNHVDVDAEEVNHNPADCLRIDPTPWQDFDRIGDILDGTYDCP</sequence>
<dbReference type="PANTHER" id="PTHR42735">
    <property type="match status" value="1"/>
</dbReference>
<evidence type="ECO:0000313" key="4">
    <source>
        <dbReference type="EMBL" id="GFF97323.1"/>
    </source>
</evidence>
<keyword evidence="2" id="KW-0663">Pyridoxal phosphate</keyword>
<dbReference type="InterPro" id="IPR050477">
    <property type="entry name" value="GrpII_AminoAcid_Decarb"/>
</dbReference>
<accession>A0ABQ1BAD4</accession>
<name>A0ABQ1BAD4_9EURO</name>
<dbReference type="Proteomes" id="UP000465266">
    <property type="component" value="Unassembled WGS sequence"/>
</dbReference>
<keyword evidence="5" id="KW-1185">Reference proteome</keyword>
<evidence type="ECO:0000256" key="1">
    <source>
        <dbReference type="ARBA" id="ARBA00001933"/>
    </source>
</evidence>
<gene>
    <name evidence="4" type="ORF">IFM53868_09022</name>
</gene>
<keyword evidence="3" id="KW-0456">Lyase</keyword>
<comment type="cofactor">
    <cofactor evidence="1">
        <name>pyridoxal 5'-phosphate</name>
        <dbReference type="ChEBI" id="CHEBI:597326"/>
    </cofactor>
</comment>
<dbReference type="InterPro" id="IPR015421">
    <property type="entry name" value="PyrdxlP-dep_Trfase_major"/>
</dbReference>
<dbReference type="EMBL" id="BLKG01000147">
    <property type="protein sequence ID" value="GFF97323.1"/>
    <property type="molecule type" value="Genomic_DNA"/>
</dbReference>
<evidence type="ECO:0000313" key="5">
    <source>
        <dbReference type="Proteomes" id="UP000465266"/>
    </source>
</evidence>